<dbReference type="CDD" id="cd22744">
    <property type="entry name" value="OTU"/>
    <property type="match status" value="1"/>
</dbReference>
<keyword evidence="5" id="KW-1003">Cell membrane</keyword>
<evidence type="ECO:0000256" key="9">
    <source>
        <dbReference type="ARBA" id="ARBA00022692"/>
    </source>
</evidence>
<dbReference type="InterPro" id="IPR032675">
    <property type="entry name" value="LRR_dom_sf"/>
</dbReference>
<dbReference type="Pfam" id="PF08263">
    <property type="entry name" value="LRRNT_2"/>
    <property type="match status" value="1"/>
</dbReference>
<dbReference type="SUPFAM" id="SSF52058">
    <property type="entry name" value="L domain-like"/>
    <property type="match status" value="2"/>
</dbReference>
<proteinExistence type="inferred from homology"/>
<keyword evidence="15" id="KW-1015">Disulfide bond</keyword>
<reference evidence="25 26" key="1">
    <citation type="submission" date="2018-09" db="EMBL/GenBank/DDBJ databases">
        <title>A high-quality reference genome of wild soybean provides a powerful tool to mine soybean genomes.</title>
        <authorList>
            <person name="Xie M."/>
            <person name="Chung C.Y.L."/>
            <person name="Li M.-W."/>
            <person name="Wong F.-L."/>
            <person name="Chan T.-F."/>
            <person name="Lam H.-M."/>
        </authorList>
    </citation>
    <scope>NUCLEOTIDE SEQUENCE [LARGE SCALE GENOMIC DNA]</scope>
    <source>
        <strain evidence="26">cv. W05</strain>
        <tissue evidence="25">Hypocotyl of etiolated seedlings</tissue>
    </source>
</reference>
<dbReference type="Pfam" id="PF00560">
    <property type="entry name" value="LRR_1"/>
    <property type="match status" value="7"/>
</dbReference>
<feature type="transmembrane region" description="Helical" evidence="20">
    <location>
        <begin position="1159"/>
        <end position="1182"/>
    </location>
</feature>
<evidence type="ECO:0000256" key="2">
    <source>
        <dbReference type="ARBA" id="ARBA00004191"/>
    </source>
</evidence>
<dbReference type="SMART" id="SM00365">
    <property type="entry name" value="LRR_SD22"/>
    <property type="match status" value="7"/>
</dbReference>
<keyword evidence="16 25" id="KW-0675">Receptor</keyword>
<comment type="subcellular location">
    <subcellularLocation>
        <location evidence="3">Cell membrane</location>
        <topology evidence="3">Single-pass type I membrane protein</topology>
    </subcellularLocation>
    <subcellularLocation>
        <location evidence="1">Membrane</location>
        <topology evidence="1">Peripheral membrane protein</topology>
    </subcellularLocation>
    <subcellularLocation>
        <location evidence="2">Secreted</location>
        <location evidence="2">Cell wall</location>
    </subcellularLocation>
</comment>
<dbReference type="InterPro" id="IPR013210">
    <property type="entry name" value="LRR_N_plant-typ"/>
</dbReference>
<feature type="signal peptide" evidence="21">
    <location>
        <begin position="1"/>
        <end position="25"/>
    </location>
</feature>
<evidence type="ECO:0000256" key="10">
    <source>
        <dbReference type="ARBA" id="ARBA00022729"/>
    </source>
</evidence>
<evidence type="ECO:0000256" key="8">
    <source>
        <dbReference type="ARBA" id="ARBA00022614"/>
    </source>
</evidence>
<dbReference type="Pfam" id="PF13855">
    <property type="entry name" value="LRR_8"/>
    <property type="match status" value="1"/>
</dbReference>
<evidence type="ECO:0000256" key="18">
    <source>
        <dbReference type="ARBA" id="ARBA00038043"/>
    </source>
</evidence>
<dbReference type="FunFam" id="3.80.10.10:FF:000213">
    <property type="entry name" value="Tyrosine-sulfated glycopeptide receptor 1"/>
    <property type="match status" value="2"/>
</dbReference>
<gene>
    <name evidence="25" type="ORF">D0Y65_043306</name>
</gene>
<comment type="similarity">
    <text evidence="4">Belongs to the RLP family.</text>
</comment>
<keyword evidence="7" id="KW-0964">Secreted</keyword>
<keyword evidence="11" id="KW-0677">Repeat</keyword>
<dbReference type="Pfam" id="PF23598">
    <property type="entry name" value="LRR_14"/>
    <property type="match status" value="1"/>
</dbReference>
<dbReference type="InterPro" id="IPR003591">
    <property type="entry name" value="Leu-rich_rpt_typical-subtyp"/>
</dbReference>
<evidence type="ECO:0000256" key="21">
    <source>
        <dbReference type="SAM" id="SignalP"/>
    </source>
</evidence>
<evidence type="ECO:0000256" key="12">
    <source>
        <dbReference type="ARBA" id="ARBA00022821"/>
    </source>
</evidence>
<evidence type="ECO:0000256" key="7">
    <source>
        <dbReference type="ARBA" id="ARBA00022525"/>
    </source>
</evidence>
<dbReference type="GO" id="GO:0006952">
    <property type="term" value="P:defense response"/>
    <property type="evidence" value="ECO:0007669"/>
    <property type="project" value="UniProtKB-KW"/>
</dbReference>
<name>A0A445GGW3_GLYSO</name>
<evidence type="ECO:0000256" key="11">
    <source>
        <dbReference type="ARBA" id="ARBA00022737"/>
    </source>
</evidence>
<evidence type="ECO:0000256" key="14">
    <source>
        <dbReference type="ARBA" id="ARBA00023136"/>
    </source>
</evidence>
<keyword evidence="17" id="KW-0325">Glycoprotein</keyword>
<evidence type="ECO:0000256" key="19">
    <source>
        <dbReference type="SAM" id="MobiDB-lite"/>
    </source>
</evidence>
<dbReference type="InterPro" id="IPR001611">
    <property type="entry name" value="Leu-rich_rpt"/>
</dbReference>
<organism evidence="25 26">
    <name type="scientific">Glycine soja</name>
    <name type="common">Wild soybean</name>
    <dbReference type="NCBI Taxonomy" id="3848"/>
    <lineage>
        <taxon>Eukaryota</taxon>
        <taxon>Viridiplantae</taxon>
        <taxon>Streptophyta</taxon>
        <taxon>Embryophyta</taxon>
        <taxon>Tracheophyta</taxon>
        <taxon>Spermatophyta</taxon>
        <taxon>Magnoliopsida</taxon>
        <taxon>eudicotyledons</taxon>
        <taxon>Gunneridae</taxon>
        <taxon>Pentapetalae</taxon>
        <taxon>rosids</taxon>
        <taxon>fabids</taxon>
        <taxon>Fabales</taxon>
        <taxon>Fabaceae</taxon>
        <taxon>Papilionoideae</taxon>
        <taxon>50 kb inversion clade</taxon>
        <taxon>NPAAA clade</taxon>
        <taxon>indigoferoid/millettioid clade</taxon>
        <taxon>Phaseoleae</taxon>
        <taxon>Glycine</taxon>
        <taxon>Glycine subgen. Soja</taxon>
    </lineage>
</organism>
<evidence type="ECO:0000256" key="20">
    <source>
        <dbReference type="SAM" id="Phobius"/>
    </source>
</evidence>
<comment type="similarity">
    <text evidence="18">Belongs to the polygalacturonase-inhibiting protein family.</text>
</comment>
<comment type="caution">
    <text evidence="25">The sequence shown here is derived from an EMBL/GenBank/DDBJ whole genome shotgun (WGS) entry which is preliminary data.</text>
</comment>
<evidence type="ECO:0000256" key="13">
    <source>
        <dbReference type="ARBA" id="ARBA00022989"/>
    </source>
</evidence>
<dbReference type="EMBL" id="QZWG01000016">
    <property type="protein sequence ID" value="RZB60482.1"/>
    <property type="molecule type" value="Genomic_DNA"/>
</dbReference>
<evidence type="ECO:0000313" key="25">
    <source>
        <dbReference type="EMBL" id="RZB60482.1"/>
    </source>
</evidence>
<feature type="domain" description="Disease resistance R13L4/SHOC-2-like LRR" evidence="24">
    <location>
        <begin position="130"/>
        <end position="428"/>
    </location>
</feature>
<keyword evidence="8" id="KW-0433">Leucine-rich repeat</keyword>
<dbReference type="PANTHER" id="PTHR48063:SF98">
    <property type="entry name" value="LRR RECEPTOR-LIKE SERINE_THREONINE-PROTEIN KINASE FLS2"/>
    <property type="match status" value="1"/>
</dbReference>
<evidence type="ECO:0000313" key="26">
    <source>
        <dbReference type="Proteomes" id="UP000289340"/>
    </source>
</evidence>
<dbReference type="FunFam" id="3.80.10.10:FF:000400">
    <property type="entry name" value="Nuclear pore complex protein NUP107"/>
    <property type="match status" value="1"/>
</dbReference>
<feature type="region of interest" description="Disordered" evidence="19">
    <location>
        <begin position="1864"/>
        <end position="1892"/>
    </location>
</feature>
<sequence>MSCYFLKLFYALLLLLLHAAGSILGFNSLSNSAEIKCIESERQALLNFKHGLIDGFGMLSTWRDDDSNRDCCKWKGIQCNNQTGHVEMLHLRGQDTQYLIGAINISLLIALENIEHLDLSYNDFEGSPIPELMGSFTNLRYLNLSDCSFVGSIPSDLGKLTHLLSLDLGNNMYLHGQIPYQLGNLIHLQYLDLSDNYLDGELPCQLGNLSQLRYLDLDANSFSGALPFQVGNLPLLHTLGLGSNFDVKSKDVEWLTNLSCLTKLKLSSLHNLSSSHHWLQMISKLIPNLRELRLFDCSLSDTNIQSLFYSPSNFSTALTILDLSSNKLTSSTFQLLSNFSLNLQELYLRDNNIVLASPLCTNFPSLVILDLSYNNMASSVFQGGFNFSSKLQNLDLRNCSLTDGSFLVSSSFNMSSSSSLVSLDLNSNLLKSSTIFYWLFNSTTNLQNLFLNANMLEGTIPDGFGKVMNSLEVLYLSGNKLQGEIPSFFGNMCTLQRLDLSNNKLNGEFSSFFRNSSWCNRYIFKSLYLSYNQITGMLPKSIGLLSELEDLYLAGNSLEGDVTESHLSNFSKLKYLHLSENSLSLKFVPSWVPPFQLRSLGLRSCKLGPTFPSWLKTQTSLNWLDISDNGINDSVPDWFWNNLQYMRLLSMSFNYLIGVIPNISWKLPYRPFILLNSNQFEGKIPSFLLQASQLMLSENNFSDLFSFLCDQSTASNLGTLDVSHNQIKGQLPDCWKSVKQLLFLDLSSNKLSGKIPMSMGALVNMEALVLRNNGLMGELPSSLKNCSSLFMLDLSENMLSGPIPSWIGQSMQQLIILNMRGNHLSGYLPIHLCYLNRIQLLDLSRNNLSRGIPTCLKNLTAMSEQSINSSDIVSRIYWHNNTYIEIYGVYGLGGYTLDITWMWKGVERGFKNPELELKSIDLSSNNLMGEIPKEVGYLLGLVSLNLSRNDLSGEIPSQIGNLSSLESLDLSRNHISGRIPSSLSEIDDLGKLDLSHNSLSGRIPSGRHFETFEASSFEGNIDLCGEQLNKTCPGDGDQTTAEHQEPPVNGDDSFFYEGLYMSLGIGYFTGFWGLLGPLLLWRPWRISYIRYSLCRFLSTTHSCPIHQLQRQLLTMLNKKCLLQYYHGSCYVHPALLLGHPANSEVAKLPFSNYSSGRRLCFTALSLFLLPFAVVSVVVPSAVCWWSREVKSSGSYEGQFRKKCFRKLFPEDLLPELGFLTSGRPSSGSGEGQLRKKFFRKLLPEALLPELAFMDEDQWRYDFAMSQEVHMDYDYDNQEECGVNERHVDCSNAFNTSQVFATRDDVLQWARTVAHENGFVAVIMRSDTETGSRGRSSFVLIGCERSGTYKCRNKEFVRKDTGSRKCGCPFRLRGKPVRGGEGWMVKLICGIHNHELAKSLVGHPYAGRLTKEEKKIIADMTKSMVKPKNILLTLKEHNADSYTTIKQIYNARSAYRSSIRGADTEMQHLMKLLERDQYIHWHRLKDEVVVRDLFWCHPDAVKLCNACHLVFFIDSTYKTNRYRLPLLDFVGVTPTAMTFSAGFAYLEAERVNNIVWALERFRGLFLRHDRLPLVIVTDRDLALMNAVKTVFPESTNLLCRFHIDKNVKAKCKSLIGEKNAWDYVMDNWGTLVDCPSEYEFHELYQKFQVACSPWPMFVDYVNDTWIIPHKEKFITAWTNKVMHLGNTTTNRVESAHWALKRVLQNSVGDLCSVWDAMNNMITLQHVEIKASFETSTHVVGHVYKKTLYKRLLGMVSRDALNQIASEIDRLRYLGNNLSSCGCVMRSTHGLPCACELSRYTASSIPLESVHLFWRRLCFSDQGLCETEVTIKEEIEVISKRFDELDVAGKVNLKSKLREIAYPDHNSMCPPPSKVNTKGAPKKPMKRSQTSTKRDPSYWEYVDAFHSVQSSNSPVKRSASCSQPRQPTRIIPMLDQFASFFQGFIRDVVDVKADGNCGYRSIGALLGMGEDSWLLVRNELLKELGRWSHEYMNLFGGTERFEQLKLSLLVDGFSKVSVDKWMDITDMGYVIASRYNVILVSLSQQQSMTFFPLRSQPPPDSSGHRIICVGHVFGNHFVQVYLKDHCPLPPPALLWSTNCYSQAKQWAIPYISRMQEYTSLMSFKTHYVDLNED</sequence>
<evidence type="ECO:0000259" key="24">
    <source>
        <dbReference type="Pfam" id="PF23598"/>
    </source>
</evidence>
<dbReference type="InterPro" id="IPR055414">
    <property type="entry name" value="LRR_R13L4/SHOC2-like"/>
</dbReference>
<dbReference type="GO" id="GO:0005886">
    <property type="term" value="C:plasma membrane"/>
    <property type="evidence" value="ECO:0007669"/>
    <property type="project" value="UniProtKB-SubCell"/>
</dbReference>
<dbReference type="SUPFAM" id="SSF52047">
    <property type="entry name" value="RNI-like"/>
    <property type="match status" value="1"/>
</dbReference>
<evidence type="ECO:0000256" key="6">
    <source>
        <dbReference type="ARBA" id="ARBA00022512"/>
    </source>
</evidence>
<dbReference type="InterPro" id="IPR046956">
    <property type="entry name" value="RLP23-like"/>
</dbReference>
<accession>A0A445GGW3</accession>
<dbReference type="PANTHER" id="PTHR48063">
    <property type="entry name" value="LRR RECEPTOR-LIKE KINASE"/>
    <property type="match status" value="1"/>
</dbReference>
<evidence type="ECO:0000256" key="4">
    <source>
        <dbReference type="ARBA" id="ARBA00009592"/>
    </source>
</evidence>
<keyword evidence="10 21" id="KW-0732">Signal</keyword>
<evidence type="ECO:0000256" key="3">
    <source>
        <dbReference type="ARBA" id="ARBA00004251"/>
    </source>
</evidence>
<dbReference type="PRINTS" id="PR00019">
    <property type="entry name" value="LEURICHRPT"/>
</dbReference>
<evidence type="ECO:0000256" key="1">
    <source>
        <dbReference type="ARBA" id="ARBA00004170"/>
    </source>
</evidence>
<dbReference type="Pfam" id="PF10551">
    <property type="entry name" value="MULE"/>
    <property type="match status" value="1"/>
</dbReference>
<evidence type="ECO:0000259" key="23">
    <source>
        <dbReference type="Pfam" id="PF10551"/>
    </source>
</evidence>
<keyword evidence="26" id="KW-1185">Reference proteome</keyword>
<dbReference type="Proteomes" id="UP000289340">
    <property type="component" value="Chromosome 16"/>
</dbReference>
<keyword evidence="6" id="KW-0134">Cell wall</keyword>
<keyword evidence="13 20" id="KW-1133">Transmembrane helix</keyword>
<feature type="transmembrane region" description="Helical" evidence="20">
    <location>
        <begin position="1059"/>
        <end position="1081"/>
    </location>
</feature>
<evidence type="ECO:0000259" key="22">
    <source>
        <dbReference type="Pfam" id="PF08263"/>
    </source>
</evidence>
<dbReference type="Gene3D" id="3.80.10.10">
    <property type="entry name" value="Ribonuclease Inhibitor"/>
    <property type="match status" value="6"/>
</dbReference>
<feature type="domain" description="MULE transposase" evidence="23">
    <location>
        <begin position="1509"/>
        <end position="1605"/>
    </location>
</feature>
<dbReference type="InterPro" id="IPR018289">
    <property type="entry name" value="MULE_transposase_dom"/>
</dbReference>
<evidence type="ECO:0000256" key="17">
    <source>
        <dbReference type="ARBA" id="ARBA00023180"/>
    </source>
</evidence>
<keyword evidence="12" id="KW-0611">Plant defense</keyword>
<dbReference type="SMART" id="SM00369">
    <property type="entry name" value="LRR_TYP"/>
    <property type="match status" value="10"/>
</dbReference>
<evidence type="ECO:0000256" key="5">
    <source>
        <dbReference type="ARBA" id="ARBA00022475"/>
    </source>
</evidence>
<protein>
    <submittedName>
        <fullName evidence="25">Receptor-like protein EIX2</fullName>
    </submittedName>
</protein>
<feature type="domain" description="Leucine-rich repeat-containing N-terminal plant-type" evidence="22">
    <location>
        <begin position="39"/>
        <end position="80"/>
    </location>
</feature>
<keyword evidence="14 20" id="KW-0472">Membrane</keyword>
<evidence type="ECO:0000256" key="15">
    <source>
        <dbReference type="ARBA" id="ARBA00023157"/>
    </source>
</evidence>
<keyword evidence="9 20" id="KW-0812">Transmembrane</keyword>
<evidence type="ECO:0000256" key="16">
    <source>
        <dbReference type="ARBA" id="ARBA00023170"/>
    </source>
</evidence>
<feature type="chain" id="PRO_5019386502" evidence="21">
    <location>
        <begin position="26"/>
        <end position="2131"/>
    </location>
</feature>